<dbReference type="InterPro" id="IPR050131">
    <property type="entry name" value="Peptidase_S8_subtilisin-like"/>
</dbReference>
<dbReference type="PANTHER" id="PTHR43806">
    <property type="entry name" value="PEPTIDASE S8"/>
    <property type="match status" value="1"/>
</dbReference>
<feature type="domain" description="SLH" evidence="9">
    <location>
        <begin position="645"/>
        <end position="699"/>
    </location>
</feature>
<sequence>MSRAAGSTGRDFTVSFRMMYNFRQIDVSIYIHSSFERLMMVFALISDKKLSIRKLVSVTTLGFFLFGTSYVPALSFESSSASSSLTNIKYSFSDSSQGLYNQFIVTFSHGFVAQHAPNADTLLSNVESNNMVDAIKYNFADKFGYTVSYSHTIAIKNSVVINISNYISSDNIDSFIESAKDISGVEDIFPDYNIDYQGISDPEMNESSQNQQEDTPVPDLSAYSKNYVTPNDEYFDKQWDLHGEYGINVKSAWQRSLGDNVTVAVIDTGVNHHPDLVNNIVPGYDFLSDAIQADDGDGRDSDPSDSAMVPKNGICSNGRKAESYMRWHGTHIAGTIAASANNKIGMSGISPNAKILPVRAFGPCGTRFSDVTDAIKWAGGLKVQDTPENRYPAQVINLSFGSYLNSGSKCFKGYQDIFDELHAKGIVVVASAGNKNLDVKYFTPANCNHVISVSSTTRMGERPVASYGSSVSISAPGGTHAPNQGIFSTFNTGMISVGEHNYSENAGTSMAAPHISAIAALAKSVNPDATPDRILSAMQKSAQNRPIQNCDQYSCGPGIVDAGKTLEYLDNPVKNPDPWNNGPIFYDIHKNMPFYQEIQWIGAQGITTGYPDGTFRPADNVERGAMAAFFYRYAGQPEYVMPSTSPFRDVSVGSSFYREITWLHSTGIANGWQDGTYRPVDPIRRDAMAAFIYRYAHKK</sequence>
<evidence type="ECO:0000256" key="3">
    <source>
        <dbReference type="ARBA" id="ARBA00022801"/>
    </source>
</evidence>
<evidence type="ECO:0000256" key="2">
    <source>
        <dbReference type="ARBA" id="ARBA00022670"/>
    </source>
</evidence>
<feature type="region of interest" description="Disordered" evidence="8">
    <location>
        <begin position="199"/>
        <end position="223"/>
    </location>
</feature>
<evidence type="ECO:0000256" key="1">
    <source>
        <dbReference type="ARBA" id="ARBA00011073"/>
    </source>
</evidence>
<comment type="caution">
    <text evidence="10">The sequence shown here is derived from an EMBL/GenBank/DDBJ whole genome shotgun (WGS) entry which is preliminary data.</text>
</comment>
<evidence type="ECO:0000256" key="4">
    <source>
        <dbReference type="ARBA" id="ARBA00022825"/>
    </source>
</evidence>
<dbReference type="PANTHER" id="PTHR43806:SF11">
    <property type="entry name" value="CEREVISIN-RELATED"/>
    <property type="match status" value="1"/>
</dbReference>
<dbReference type="PROSITE" id="PS00137">
    <property type="entry name" value="SUBTILASE_HIS"/>
    <property type="match status" value="1"/>
</dbReference>
<feature type="compositionally biased region" description="Polar residues" evidence="8">
    <location>
        <begin position="205"/>
        <end position="214"/>
    </location>
</feature>
<dbReference type="Gene3D" id="3.40.50.200">
    <property type="entry name" value="Peptidase S8/S53 domain"/>
    <property type="match status" value="1"/>
</dbReference>
<evidence type="ECO:0000313" key="10">
    <source>
        <dbReference type="EMBL" id="ERT63763.1"/>
    </source>
</evidence>
<dbReference type="GO" id="GO:0004252">
    <property type="term" value="F:serine-type endopeptidase activity"/>
    <property type="evidence" value="ECO:0007669"/>
    <property type="project" value="UniProtKB-UniRule"/>
</dbReference>
<dbReference type="PRINTS" id="PR00723">
    <property type="entry name" value="SUBTILISIN"/>
</dbReference>
<feature type="region of interest" description="Disordered" evidence="8">
    <location>
        <begin position="291"/>
        <end position="312"/>
    </location>
</feature>
<dbReference type="InterPro" id="IPR034176">
    <property type="entry name" value="Peptidases_S8_13"/>
</dbReference>
<evidence type="ECO:0000256" key="5">
    <source>
        <dbReference type="PIRSR" id="PIRSR615500-1"/>
    </source>
</evidence>
<dbReference type="InterPro" id="IPR022398">
    <property type="entry name" value="Peptidase_S8_His-AS"/>
</dbReference>
<name>U7UZ78_9MICC</name>
<dbReference type="PROSITE" id="PS00136">
    <property type="entry name" value="SUBTILASE_ASP"/>
    <property type="match status" value="1"/>
</dbReference>
<accession>U7UZ78</accession>
<evidence type="ECO:0000313" key="11">
    <source>
        <dbReference type="Proteomes" id="UP000017174"/>
    </source>
</evidence>
<evidence type="ECO:0000256" key="6">
    <source>
        <dbReference type="PROSITE-ProRule" id="PRU01240"/>
    </source>
</evidence>
<feature type="active site" description="Charge relay system" evidence="5 6">
    <location>
        <position position="509"/>
    </location>
</feature>
<gene>
    <name evidence="10" type="ORF">HMPREF0742_02625</name>
</gene>
<reference evidence="10 11" key="1">
    <citation type="submission" date="2013-08" db="EMBL/GenBank/DDBJ databases">
        <authorList>
            <person name="Weinstock G."/>
            <person name="Sodergren E."/>
            <person name="Wylie T."/>
            <person name="Fulton L."/>
            <person name="Fulton R."/>
            <person name="Fronick C."/>
            <person name="O'Laughlin M."/>
            <person name="Godfrey J."/>
            <person name="Miner T."/>
            <person name="Herter B."/>
            <person name="Appelbaum E."/>
            <person name="Cordes M."/>
            <person name="Lek S."/>
            <person name="Wollam A."/>
            <person name="Pepin K.H."/>
            <person name="Palsikar V.B."/>
            <person name="Mitreva M."/>
            <person name="Wilson R.K."/>
        </authorList>
    </citation>
    <scope>NUCLEOTIDE SEQUENCE [LARGE SCALE GENOMIC DNA]</scope>
    <source>
        <strain evidence="10 11">F0184</strain>
    </source>
</reference>
<dbReference type="InterPro" id="IPR023827">
    <property type="entry name" value="Peptidase_S8_Asp-AS"/>
</dbReference>
<dbReference type="GO" id="GO:0006508">
    <property type="term" value="P:proteolysis"/>
    <property type="evidence" value="ECO:0007669"/>
    <property type="project" value="UniProtKB-KW"/>
</dbReference>
<dbReference type="InterPro" id="IPR001119">
    <property type="entry name" value="SLH_dom"/>
</dbReference>
<dbReference type="PATRIC" id="fig|888019.4.peg.2152"/>
<keyword evidence="2 6" id="KW-0645">Protease</keyword>
<dbReference type="EMBL" id="AXZG01000072">
    <property type="protein sequence ID" value="ERT63763.1"/>
    <property type="molecule type" value="Genomic_DNA"/>
</dbReference>
<feature type="active site" description="Charge relay system" evidence="5 6">
    <location>
        <position position="267"/>
    </location>
</feature>
<dbReference type="InterPro" id="IPR015500">
    <property type="entry name" value="Peptidase_S8_subtilisin-rel"/>
</dbReference>
<feature type="domain" description="SLH" evidence="9">
    <location>
        <begin position="581"/>
        <end position="644"/>
    </location>
</feature>
<dbReference type="PROSITE" id="PS00138">
    <property type="entry name" value="SUBTILASE_SER"/>
    <property type="match status" value="1"/>
</dbReference>
<dbReference type="Proteomes" id="UP000017174">
    <property type="component" value="Unassembled WGS sequence"/>
</dbReference>
<dbReference type="InterPro" id="IPR000209">
    <property type="entry name" value="Peptidase_S8/S53_dom"/>
</dbReference>
<dbReference type="Pfam" id="PF00082">
    <property type="entry name" value="Peptidase_S8"/>
    <property type="match status" value="1"/>
</dbReference>
<keyword evidence="4 6" id="KW-0720">Serine protease</keyword>
<comment type="similarity">
    <text evidence="1 6 7">Belongs to the peptidase S8 family.</text>
</comment>
<keyword evidence="3 6" id="KW-0378">Hydrolase</keyword>
<dbReference type="AlphaFoldDB" id="U7UZ78"/>
<dbReference type="PROSITE" id="PS51892">
    <property type="entry name" value="SUBTILASE"/>
    <property type="match status" value="1"/>
</dbReference>
<evidence type="ECO:0000259" key="9">
    <source>
        <dbReference type="PROSITE" id="PS51272"/>
    </source>
</evidence>
<dbReference type="CDD" id="cd07496">
    <property type="entry name" value="Peptidases_S8_13"/>
    <property type="match status" value="1"/>
</dbReference>
<proteinExistence type="inferred from homology"/>
<evidence type="ECO:0000256" key="8">
    <source>
        <dbReference type="SAM" id="MobiDB-lite"/>
    </source>
</evidence>
<dbReference type="Pfam" id="PF00395">
    <property type="entry name" value="SLH"/>
    <property type="match status" value="2"/>
</dbReference>
<dbReference type="InterPro" id="IPR023828">
    <property type="entry name" value="Peptidase_S8_Ser-AS"/>
</dbReference>
<organism evidence="10 11">
    <name type="scientific">Rothia aeria F0184</name>
    <dbReference type="NCBI Taxonomy" id="888019"/>
    <lineage>
        <taxon>Bacteria</taxon>
        <taxon>Bacillati</taxon>
        <taxon>Actinomycetota</taxon>
        <taxon>Actinomycetes</taxon>
        <taxon>Micrococcales</taxon>
        <taxon>Micrococcaceae</taxon>
        <taxon>Rothia</taxon>
    </lineage>
</organism>
<dbReference type="InterPro" id="IPR036852">
    <property type="entry name" value="Peptidase_S8/S53_dom_sf"/>
</dbReference>
<dbReference type="SUPFAM" id="SSF52743">
    <property type="entry name" value="Subtilisin-like"/>
    <property type="match status" value="1"/>
</dbReference>
<feature type="active site" description="Charge relay system" evidence="5 6">
    <location>
        <position position="328"/>
    </location>
</feature>
<evidence type="ECO:0000256" key="7">
    <source>
        <dbReference type="RuleBase" id="RU003355"/>
    </source>
</evidence>
<dbReference type="PROSITE" id="PS51272">
    <property type="entry name" value="SLH"/>
    <property type="match status" value="2"/>
</dbReference>
<dbReference type="HOGENOM" id="CLU_011263_8_1_11"/>
<protein>
    <recommendedName>
        <fullName evidence="9">SLH domain-containing protein</fullName>
    </recommendedName>
</protein>